<dbReference type="InterPro" id="IPR036425">
    <property type="entry name" value="MoaB/Mog-like_dom_sf"/>
</dbReference>
<dbReference type="Gene3D" id="2.170.190.11">
    <property type="entry name" value="Molybdopterin biosynthesis moea protein, domain 3"/>
    <property type="match status" value="1"/>
</dbReference>
<dbReference type="InterPro" id="IPR036135">
    <property type="entry name" value="MoeA_linker/N_sf"/>
</dbReference>
<dbReference type="GO" id="GO:0005737">
    <property type="term" value="C:cytoplasm"/>
    <property type="evidence" value="ECO:0007669"/>
    <property type="project" value="TreeGrafter"/>
</dbReference>
<organism evidence="2">
    <name type="scientific">mine drainage metagenome</name>
    <dbReference type="NCBI Taxonomy" id="410659"/>
    <lineage>
        <taxon>unclassified sequences</taxon>
        <taxon>metagenomes</taxon>
        <taxon>ecological metagenomes</taxon>
    </lineage>
</organism>
<dbReference type="Gene3D" id="3.40.980.10">
    <property type="entry name" value="MoaB/Mog-like domain"/>
    <property type="match status" value="1"/>
</dbReference>
<dbReference type="GO" id="GO:0006777">
    <property type="term" value="P:Mo-molybdopterin cofactor biosynthetic process"/>
    <property type="evidence" value="ECO:0007669"/>
    <property type="project" value="TreeGrafter"/>
</dbReference>
<dbReference type="Pfam" id="PF03453">
    <property type="entry name" value="MoeA_N"/>
    <property type="match status" value="1"/>
</dbReference>
<reference evidence="2" key="2">
    <citation type="journal article" date="2014" name="ISME J.">
        <title>Microbial stratification in low pH oxic and suboxic macroscopic growths along an acid mine drainage.</title>
        <authorList>
            <person name="Mendez-Garcia C."/>
            <person name="Mesa V."/>
            <person name="Sprenger R.R."/>
            <person name="Richter M."/>
            <person name="Diez M.S."/>
            <person name="Solano J."/>
            <person name="Bargiela R."/>
            <person name="Golyshina O.V."/>
            <person name="Manteca A."/>
            <person name="Ramos J.L."/>
            <person name="Gallego J.R."/>
            <person name="Llorente I."/>
            <person name="Martins Dos Santos V.A."/>
            <person name="Jensen O.N."/>
            <person name="Pelaez A.I."/>
            <person name="Sanchez J."/>
            <person name="Ferrer M."/>
        </authorList>
    </citation>
    <scope>NUCLEOTIDE SEQUENCE</scope>
</reference>
<dbReference type="NCBIfam" id="TIGR00177">
    <property type="entry name" value="molyb_syn"/>
    <property type="match status" value="1"/>
</dbReference>
<dbReference type="PANTHER" id="PTHR10192:SF5">
    <property type="entry name" value="GEPHYRIN"/>
    <property type="match status" value="1"/>
</dbReference>
<dbReference type="AlphaFoldDB" id="T0ZY80"/>
<dbReference type="PANTHER" id="PTHR10192">
    <property type="entry name" value="MOLYBDOPTERIN BIOSYNTHESIS PROTEIN"/>
    <property type="match status" value="1"/>
</dbReference>
<dbReference type="SUPFAM" id="SSF53218">
    <property type="entry name" value="Molybdenum cofactor biosynthesis proteins"/>
    <property type="match status" value="1"/>
</dbReference>
<reference evidence="2" key="1">
    <citation type="submission" date="2013-08" db="EMBL/GenBank/DDBJ databases">
        <authorList>
            <person name="Mendez C."/>
            <person name="Richter M."/>
            <person name="Ferrer M."/>
            <person name="Sanchez J."/>
        </authorList>
    </citation>
    <scope>NUCLEOTIDE SEQUENCE</scope>
</reference>
<dbReference type="EMBL" id="AUZY01006804">
    <property type="protein sequence ID" value="EQD53171.1"/>
    <property type="molecule type" value="Genomic_DNA"/>
</dbReference>
<accession>T0ZY80</accession>
<dbReference type="InterPro" id="IPR038987">
    <property type="entry name" value="MoeA-like"/>
</dbReference>
<dbReference type="SUPFAM" id="SSF63882">
    <property type="entry name" value="MoeA N-terminal region -like"/>
    <property type="match status" value="1"/>
</dbReference>
<dbReference type="CDD" id="cd00887">
    <property type="entry name" value="MoeA"/>
    <property type="match status" value="1"/>
</dbReference>
<dbReference type="GO" id="GO:0061599">
    <property type="term" value="F:molybdopterin molybdotransferase activity"/>
    <property type="evidence" value="ECO:0007669"/>
    <property type="project" value="TreeGrafter"/>
</dbReference>
<gene>
    <name evidence="2" type="ORF">B1B_10395</name>
</gene>
<dbReference type="SMART" id="SM00852">
    <property type="entry name" value="MoCF_biosynth"/>
    <property type="match status" value="1"/>
</dbReference>
<name>T0ZY80_9ZZZZ</name>
<evidence type="ECO:0000313" key="2">
    <source>
        <dbReference type="EMBL" id="EQD53171.1"/>
    </source>
</evidence>
<dbReference type="InterPro" id="IPR001453">
    <property type="entry name" value="MoaB/Mog_dom"/>
</dbReference>
<proteinExistence type="predicted"/>
<feature type="non-terminal residue" evidence="2">
    <location>
        <position position="374"/>
    </location>
</feature>
<evidence type="ECO:0000259" key="1">
    <source>
        <dbReference type="SMART" id="SM00852"/>
    </source>
</evidence>
<dbReference type="Gene3D" id="3.90.105.10">
    <property type="entry name" value="Molybdopterin biosynthesis moea protein, domain 2"/>
    <property type="match status" value="1"/>
</dbReference>
<protein>
    <submittedName>
        <fullName evidence="2">Molybdopterin biosynthesis MoeA protein</fullName>
    </submittedName>
</protein>
<comment type="caution">
    <text evidence="2">The sequence shown here is derived from an EMBL/GenBank/DDBJ whole genome shotgun (WGS) entry which is preliminary data.</text>
</comment>
<dbReference type="Pfam" id="PF00994">
    <property type="entry name" value="MoCF_biosynth"/>
    <property type="match status" value="1"/>
</dbReference>
<dbReference type="Gene3D" id="2.40.340.10">
    <property type="entry name" value="MoeA, C-terminal, domain IV"/>
    <property type="match status" value="1"/>
</dbReference>
<dbReference type="InterPro" id="IPR005110">
    <property type="entry name" value="MoeA_linker/N"/>
</dbReference>
<feature type="domain" description="MoaB/Mog" evidence="1">
    <location>
        <begin position="188"/>
        <end position="325"/>
    </location>
</feature>
<sequence length="374" mass="40308">MEMRAFRHLLPIGVAQSRLLREARPIDRTERVPLDTAIGRVAARTVRAPRPIPAFPRATWDGYAFRSADVARASRANPARLLIVGEVFAEGRFGRRVKPGECVAIATGGRLPLGADTLEIFERVRRAGAKIVVRRPVAAGARIAERGEDIALRAQVVRAGEVLTPAVIGGIAAIGRDRVEVYSRPVVTIVPNGNELLAPGEPWKDGGIYDCNNATLSAVIHATGGVPRSELPIADDPRAIERVIRSALRRSDLVLVTGGSSVGERDYLPQILPRVGRVLFRGIAVRPGKPTLAAVRGGKLVVAMPGHPTSCLSNAYWLLLPMLRRLARLPGPGWEEIRVKLAGSPDRPSPDLTTVVPLRLEGGLGYPTFHDSHA</sequence>
<dbReference type="InterPro" id="IPR036688">
    <property type="entry name" value="MoeA_C_domain_IV_sf"/>
</dbReference>